<evidence type="ECO:0000313" key="2">
    <source>
        <dbReference type="EMBL" id="SJZ88966.1"/>
    </source>
</evidence>
<dbReference type="OrthoDB" id="305760at2"/>
<sequence>MQNEPLVSGIIPTYNRRNTILASVNSVLNQTFKNIELIVVDDCSTDDTISILEQINDKRLKIIRHSKNKGQNAARNTGIKASTGEYIAHHDSDDIWRLNKLKVQINKLKEVNADVLCCQTAVNDEDTHKYLYNHPNEKLVKEGLISYKQLLKYNCTTTQTIIGKAECFKDILFDENQPRFTDWALSLDLVKKYKFYYQQAVLVDVYQQKDSITKNPQKGVRGMEMLFEKHKDAILSDKEIVESFFKKKASFVCKTGKNPKEEMKMILKYNPSAVNFIKFFLSALGLYKYLFNLKQKF</sequence>
<dbReference type="CDD" id="cd00761">
    <property type="entry name" value="Glyco_tranf_GTA_type"/>
    <property type="match status" value="1"/>
</dbReference>
<evidence type="ECO:0000259" key="1">
    <source>
        <dbReference type="Pfam" id="PF00535"/>
    </source>
</evidence>
<feature type="domain" description="Glycosyltransferase 2-like" evidence="1">
    <location>
        <begin position="10"/>
        <end position="142"/>
    </location>
</feature>
<accession>A0A1T4PCP4</accession>
<dbReference type="RefSeq" id="WP_078931257.1">
    <property type="nucleotide sequence ID" value="NZ_FUXC01000008.1"/>
</dbReference>
<name>A0A1T4PCP4_9SPIR</name>
<dbReference type="InterPro" id="IPR001173">
    <property type="entry name" value="Glyco_trans_2-like"/>
</dbReference>
<keyword evidence="3" id="KW-1185">Reference proteome</keyword>
<gene>
    <name evidence="2" type="ORF">SAMN02745152_01526</name>
</gene>
<dbReference type="InterPro" id="IPR029044">
    <property type="entry name" value="Nucleotide-diphossugar_trans"/>
</dbReference>
<proteinExistence type="predicted"/>
<organism evidence="2 3">
    <name type="scientific">Treponema berlinense</name>
    <dbReference type="NCBI Taxonomy" id="225004"/>
    <lineage>
        <taxon>Bacteria</taxon>
        <taxon>Pseudomonadati</taxon>
        <taxon>Spirochaetota</taxon>
        <taxon>Spirochaetia</taxon>
        <taxon>Spirochaetales</taxon>
        <taxon>Treponemataceae</taxon>
        <taxon>Treponema</taxon>
    </lineage>
</organism>
<evidence type="ECO:0000313" key="3">
    <source>
        <dbReference type="Proteomes" id="UP000190395"/>
    </source>
</evidence>
<keyword evidence="2" id="KW-0808">Transferase</keyword>
<dbReference type="SUPFAM" id="SSF53448">
    <property type="entry name" value="Nucleotide-diphospho-sugar transferases"/>
    <property type="match status" value="1"/>
</dbReference>
<dbReference type="STRING" id="225004.SAMN02745152_01526"/>
<dbReference type="AlphaFoldDB" id="A0A1T4PCP4"/>
<dbReference type="GO" id="GO:0016740">
    <property type="term" value="F:transferase activity"/>
    <property type="evidence" value="ECO:0007669"/>
    <property type="project" value="UniProtKB-KW"/>
</dbReference>
<dbReference type="PANTHER" id="PTHR43685:SF2">
    <property type="entry name" value="GLYCOSYLTRANSFERASE 2-LIKE DOMAIN-CONTAINING PROTEIN"/>
    <property type="match status" value="1"/>
</dbReference>
<dbReference type="Pfam" id="PF00535">
    <property type="entry name" value="Glycos_transf_2"/>
    <property type="match status" value="1"/>
</dbReference>
<dbReference type="Proteomes" id="UP000190395">
    <property type="component" value="Unassembled WGS sequence"/>
</dbReference>
<dbReference type="PANTHER" id="PTHR43685">
    <property type="entry name" value="GLYCOSYLTRANSFERASE"/>
    <property type="match status" value="1"/>
</dbReference>
<dbReference type="Gene3D" id="3.90.550.10">
    <property type="entry name" value="Spore Coat Polysaccharide Biosynthesis Protein SpsA, Chain A"/>
    <property type="match status" value="1"/>
</dbReference>
<dbReference type="GeneID" id="303367758"/>
<dbReference type="InterPro" id="IPR050834">
    <property type="entry name" value="Glycosyltransf_2"/>
</dbReference>
<dbReference type="EMBL" id="FUXC01000008">
    <property type="protein sequence ID" value="SJZ88966.1"/>
    <property type="molecule type" value="Genomic_DNA"/>
</dbReference>
<protein>
    <submittedName>
        <fullName evidence="2">Glycosyltransferase involved in cell wall bisynthesis</fullName>
    </submittedName>
</protein>
<reference evidence="2 3" key="1">
    <citation type="submission" date="2017-02" db="EMBL/GenBank/DDBJ databases">
        <authorList>
            <person name="Peterson S.W."/>
        </authorList>
    </citation>
    <scope>NUCLEOTIDE SEQUENCE [LARGE SCALE GENOMIC DNA]</scope>
    <source>
        <strain evidence="2 3">ATCC BAA-909</strain>
    </source>
</reference>